<accession>A0A2N1NSA4</accession>
<sequence>MSQSYQIPLEKEKDNKTSLQARRSDSVSVTMVSATPPNSAAKPIQQLPASTLSHLENIFEAVKKQVSIWGERARWKIDLVLLPAEEEEDTENSNQVGGSSNQQQSGLHTPTSDNAGDTPVSAHGQLQLTTISTQTQPPQVQFYTQAENVRVENPMRYTLDDDTIEKLDIETAKRMLKEAILHIRAYESALNRVSRESETKVKEAQARAKKANEQIESMAKFHSIRVSK</sequence>
<protein>
    <submittedName>
        <fullName evidence="3">Uncharacterized protein</fullName>
    </submittedName>
</protein>
<dbReference type="AlphaFoldDB" id="A0A2N1NSA4"/>
<comment type="caution">
    <text evidence="3">The sequence shown here is derived from an EMBL/GenBank/DDBJ whole genome shotgun (WGS) entry which is preliminary data.</text>
</comment>
<feature type="compositionally biased region" description="Low complexity" evidence="2">
    <location>
        <begin position="92"/>
        <end position="106"/>
    </location>
</feature>
<reference evidence="3 4" key="2">
    <citation type="submission" date="2017-10" db="EMBL/GenBank/DDBJ databases">
        <title>Extensive intraspecific genome diversity in a model arbuscular mycorrhizal fungus.</title>
        <authorList>
            <person name="Chen E.C.H."/>
            <person name="Morin E."/>
            <person name="Baudet D."/>
            <person name="Noel J."/>
            <person name="Ndikumana S."/>
            <person name="Charron P."/>
            <person name="St-Onge C."/>
            <person name="Giorgi J."/>
            <person name="Grigoriev I.V."/>
            <person name="Roux C."/>
            <person name="Martin F.M."/>
            <person name="Corradi N."/>
        </authorList>
    </citation>
    <scope>NUCLEOTIDE SEQUENCE [LARGE SCALE GENOMIC DNA]</scope>
    <source>
        <strain evidence="3 4">C2</strain>
    </source>
</reference>
<reference evidence="3 4" key="1">
    <citation type="submission" date="2016-04" db="EMBL/GenBank/DDBJ databases">
        <title>Genome analyses suggest a sexual origin of heterokaryosis in a supposedly ancient asexual fungus.</title>
        <authorList>
            <person name="Ropars J."/>
            <person name="Sedzielewska K."/>
            <person name="Noel J."/>
            <person name="Charron P."/>
            <person name="Farinelli L."/>
            <person name="Marton T."/>
            <person name="Kruger M."/>
            <person name="Pelin A."/>
            <person name="Brachmann A."/>
            <person name="Corradi N."/>
        </authorList>
    </citation>
    <scope>NUCLEOTIDE SEQUENCE [LARGE SCALE GENOMIC DNA]</scope>
    <source>
        <strain evidence="3 4">C2</strain>
    </source>
</reference>
<proteinExistence type="predicted"/>
<evidence type="ECO:0000313" key="4">
    <source>
        <dbReference type="Proteomes" id="UP000233469"/>
    </source>
</evidence>
<organism evidence="3 4">
    <name type="scientific">Rhizophagus irregularis</name>
    <dbReference type="NCBI Taxonomy" id="588596"/>
    <lineage>
        <taxon>Eukaryota</taxon>
        <taxon>Fungi</taxon>
        <taxon>Fungi incertae sedis</taxon>
        <taxon>Mucoromycota</taxon>
        <taxon>Glomeromycotina</taxon>
        <taxon>Glomeromycetes</taxon>
        <taxon>Glomerales</taxon>
        <taxon>Glomeraceae</taxon>
        <taxon>Rhizophagus</taxon>
    </lineage>
</organism>
<feature type="region of interest" description="Disordered" evidence="2">
    <location>
        <begin position="1"/>
        <end position="45"/>
    </location>
</feature>
<dbReference type="Proteomes" id="UP000233469">
    <property type="component" value="Unassembled WGS sequence"/>
</dbReference>
<dbReference type="VEuPathDB" id="FungiDB:FUN_018428"/>
<dbReference type="VEuPathDB" id="FungiDB:RhiirA1_429045"/>
<evidence type="ECO:0000256" key="2">
    <source>
        <dbReference type="SAM" id="MobiDB-lite"/>
    </source>
</evidence>
<feature type="region of interest" description="Disordered" evidence="2">
    <location>
        <begin position="86"/>
        <end position="121"/>
    </location>
</feature>
<gene>
    <name evidence="3" type="ORF">RhiirC2_733525</name>
</gene>
<dbReference type="EMBL" id="LLXL01000165">
    <property type="protein sequence ID" value="PKK76765.1"/>
    <property type="molecule type" value="Genomic_DNA"/>
</dbReference>
<feature type="compositionally biased region" description="Polar residues" evidence="2">
    <location>
        <begin position="17"/>
        <end position="38"/>
    </location>
</feature>
<name>A0A2N1NSA4_9GLOM</name>
<dbReference type="VEuPathDB" id="FungiDB:RhiirFUN_019816"/>
<evidence type="ECO:0000313" key="3">
    <source>
        <dbReference type="EMBL" id="PKK76765.1"/>
    </source>
</evidence>
<feature type="coiled-coil region" evidence="1">
    <location>
        <begin position="176"/>
        <end position="221"/>
    </location>
</feature>
<keyword evidence="1" id="KW-0175">Coiled coil</keyword>
<evidence type="ECO:0000256" key="1">
    <source>
        <dbReference type="SAM" id="Coils"/>
    </source>
</evidence>